<keyword evidence="2" id="KW-1185">Reference proteome</keyword>
<dbReference type="PATRIC" id="fig|388467.6.peg.3539"/>
<organism evidence="1 2">
    <name type="scientific">Planktothrix agardhii (strain NIVA-CYA 126/8)</name>
    <dbReference type="NCBI Taxonomy" id="388467"/>
    <lineage>
        <taxon>Bacteria</taxon>
        <taxon>Bacillati</taxon>
        <taxon>Cyanobacteriota</taxon>
        <taxon>Cyanophyceae</taxon>
        <taxon>Oscillatoriophycideae</taxon>
        <taxon>Oscillatoriales</taxon>
        <taxon>Microcoleaceae</taxon>
        <taxon>Planktothrix</taxon>
    </lineage>
</organism>
<proteinExistence type="predicted"/>
<evidence type="ECO:0000313" key="2">
    <source>
        <dbReference type="Proteomes" id="UP000027395"/>
    </source>
</evidence>
<dbReference type="Proteomes" id="UP000027395">
    <property type="component" value="Chromosome"/>
</dbReference>
<dbReference type="Gene3D" id="1.20.1220.20">
    <property type="entry name" value="Uncharcterised protein PF01724"/>
    <property type="match status" value="1"/>
</dbReference>
<dbReference type="AlphaFoldDB" id="A0A073CKX9"/>
<reference evidence="1 2" key="1">
    <citation type="journal article" date="2014" name="Appl. Environ. Microbiol.">
        <title>Elucidation of insertion elements encoded on plasmids and in vitro construction of shuttle vectors from the toxic cyanobacterium Planktothrix.</title>
        <authorList>
            <person name="Christiansen G."/>
            <person name="Goesmann A."/>
            <person name="Kurmayer R."/>
        </authorList>
    </citation>
    <scope>NUCLEOTIDE SEQUENCE [LARGE SCALE GENOMIC DNA]</scope>
    <source>
        <strain evidence="1 2">NIVA-CYA 126/8</strain>
    </source>
</reference>
<dbReference type="InterPro" id="IPR002636">
    <property type="entry name" value="DUF29"/>
</dbReference>
<gene>
    <name evidence="1" type="ORF">A19Y_3593</name>
</gene>
<evidence type="ECO:0008006" key="3">
    <source>
        <dbReference type="Google" id="ProtNLM"/>
    </source>
</evidence>
<sequence length="149" mass="17290">METGKDWEWLSASSEYLAAIAIQELLEEQKFMEAGSGLAVLIESMGKSKKLALKSQLTRLIMHIIKWKCQPEKRSGSWSISIRSARQEIADIQEEVPSLNQNFIDSIWEQCFQRAIKDAEDEMGKKCPLISLSWQEVFEEKYTLFDYYN</sequence>
<dbReference type="PANTHER" id="PTHR34235:SF4">
    <property type="entry name" value="SLR0291 PROTEIN"/>
    <property type="match status" value="1"/>
</dbReference>
<dbReference type="PANTHER" id="PTHR34235">
    <property type="entry name" value="SLR1203 PROTEIN-RELATED"/>
    <property type="match status" value="1"/>
</dbReference>
<dbReference type="HOGENOM" id="CLU_116670_2_0_3"/>
<dbReference type="EMBL" id="CM002803">
    <property type="protein sequence ID" value="KEI68348.1"/>
    <property type="molecule type" value="Genomic_DNA"/>
</dbReference>
<protein>
    <recommendedName>
        <fullName evidence="3">DUF29 domain-containing protein</fullName>
    </recommendedName>
</protein>
<dbReference type="eggNOG" id="ENOG5031VMS">
    <property type="taxonomic scope" value="Bacteria"/>
</dbReference>
<name>A0A073CKX9_PLAA1</name>
<accession>A0A073CKX9</accession>
<dbReference type="STRING" id="388467.A19Y_3593"/>
<evidence type="ECO:0000313" key="1">
    <source>
        <dbReference type="EMBL" id="KEI68348.1"/>
    </source>
</evidence>
<dbReference type="RefSeq" id="WP_042155725.1">
    <property type="nucleotide sequence ID" value="NZ_CM002803.1"/>
</dbReference>
<dbReference type="Pfam" id="PF01724">
    <property type="entry name" value="DUF29"/>
    <property type="match status" value="1"/>
</dbReference>